<dbReference type="KEGG" id="pla:Plav_2952"/>
<dbReference type="HOGENOM" id="CLU_023643_3_0_5"/>
<dbReference type="GO" id="GO:0070403">
    <property type="term" value="F:NAD+ binding"/>
    <property type="evidence" value="ECO:0007669"/>
    <property type="project" value="InterPro"/>
</dbReference>
<proteinExistence type="predicted"/>
<keyword evidence="7" id="KW-1185">Reference proteome</keyword>
<dbReference type="Pfam" id="PF02146">
    <property type="entry name" value="SIR2"/>
    <property type="match status" value="1"/>
</dbReference>
<dbReference type="Gene3D" id="3.40.50.1220">
    <property type="entry name" value="TPP-binding domain"/>
    <property type="match status" value="1"/>
</dbReference>
<dbReference type="eggNOG" id="COG0846">
    <property type="taxonomic scope" value="Bacteria"/>
</dbReference>
<sequence length="264" mass="28860">MPELPHDSTSRGQGQRLRMSKELKRAIEDAYRVVIFTGAGISTESGIPDFRSPGGLWTKMAPIDFQDFLRSPEIRAEAWRRKFEIDKTIVSAEPNKGHMAIAKLIDEGKASHVITQNIDNLHQNSGIPAEKVIELHGNGTYAKCLDCGERHELSWVREIYDASGAAPDCRSCGGIVKSATISFGQAMPEEQMNRAHEATLGCDLFIAIGSSLQVYPAAGFPVLAKRNGAMLAILNREPTELDQIADLVIHDEIGPTLAPIAMLN</sequence>
<dbReference type="AlphaFoldDB" id="A7HXC6"/>
<dbReference type="STRING" id="402881.Plav_2952"/>
<dbReference type="CDD" id="cd01407">
    <property type="entry name" value="SIR2-fam"/>
    <property type="match status" value="1"/>
</dbReference>
<keyword evidence="4" id="KW-0479">Metal-binding</keyword>
<accession>A7HXC6</accession>
<name>A7HXC6_PARL1</name>
<feature type="binding site" evidence="4">
    <location>
        <position position="144"/>
    </location>
    <ligand>
        <name>Zn(2+)</name>
        <dbReference type="ChEBI" id="CHEBI:29105"/>
    </ligand>
</feature>
<organism evidence="6 7">
    <name type="scientific">Parvibaculum lavamentivorans (strain DS-1 / DSM 13023 / NCIMB 13966)</name>
    <dbReference type="NCBI Taxonomy" id="402881"/>
    <lineage>
        <taxon>Bacteria</taxon>
        <taxon>Pseudomonadati</taxon>
        <taxon>Pseudomonadota</taxon>
        <taxon>Alphaproteobacteria</taxon>
        <taxon>Hyphomicrobiales</taxon>
        <taxon>Parvibaculaceae</taxon>
        <taxon>Parvibaculum</taxon>
    </lineage>
</organism>
<evidence type="ECO:0000256" key="3">
    <source>
        <dbReference type="ARBA" id="ARBA00023027"/>
    </source>
</evidence>
<dbReference type="GO" id="GO:0046872">
    <property type="term" value="F:metal ion binding"/>
    <property type="evidence" value="ECO:0007669"/>
    <property type="project" value="UniProtKB-KW"/>
</dbReference>
<dbReference type="EC" id="2.3.1.286" evidence="1"/>
<evidence type="ECO:0000259" key="5">
    <source>
        <dbReference type="PROSITE" id="PS50305"/>
    </source>
</evidence>
<evidence type="ECO:0000256" key="2">
    <source>
        <dbReference type="ARBA" id="ARBA00022679"/>
    </source>
</evidence>
<evidence type="ECO:0000313" key="7">
    <source>
        <dbReference type="Proteomes" id="UP000006377"/>
    </source>
</evidence>
<dbReference type="PANTHER" id="PTHR11085">
    <property type="entry name" value="NAD-DEPENDENT PROTEIN DEACYLASE SIRTUIN-5, MITOCHONDRIAL-RELATED"/>
    <property type="match status" value="1"/>
</dbReference>
<evidence type="ECO:0000313" key="6">
    <source>
        <dbReference type="EMBL" id="ABS64559.1"/>
    </source>
</evidence>
<feature type="binding site" evidence="4">
    <location>
        <position position="172"/>
    </location>
    <ligand>
        <name>Zn(2+)</name>
        <dbReference type="ChEBI" id="CHEBI:29105"/>
    </ligand>
</feature>
<evidence type="ECO:0000256" key="4">
    <source>
        <dbReference type="PROSITE-ProRule" id="PRU00236"/>
    </source>
</evidence>
<keyword evidence="4" id="KW-0862">Zinc</keyword>
<dbReference type="GO" id="GO:0017136">
    <property type="term" value="F:histone deacetylase activity, NAD-dependent"/>
    <property type="evidence" value="ECO:0007669"/>
    <property type="project" value="TreeGrafter"/>
</dbReference>
<dbReference type="EMBL" id="CP000774">
    <property type="protein sequence ID" value="ABS64559.1"/>
    <property type="molecule type" value="Genomic_DNA"/>
</dbReference>
<keyword evidence="3" id="KW-0520">NAD</keyword>
<evidence type="ECO:0000256" key="1">
    <source>
        <dbReference type="ARBA" id="ARBA00012928"/>
    </source>
</evidence>
<dbReference type="PANTHER" id="PTHR11085:SF4">
    <property type="entry name" value="NAD-DEPENDENT PROTEIN DEACYLASE"/>
    <property type="match status" value="1"/>
</dbReference>
<keyword evidence="2" id="KW-0808">Transferase</keyword>
<dbReference type="PROSITE" id="PS50305">
    <property type="entry name" value="SIRTUIN"/>
    <property type="match status" value="1"/>
</dbReference>
<gene>
    <name evidence="6" type="ordered locus">Plav_2952</name>
</gene>
<feature type="domain" description="Deacetylase sirtuin-type" evidence="5">
    <location>
        <begin position="13"/>
        <end position="264"/>
    </location>
</feature>
<dbReference type="Proteomes" id="UP000006377">
    <property type="component" value="Chromosome"/>
</dbReference>
<reference evidence="6 7" key="1">
    <citation type="journal article" date="2011" name="Stand. Genomic Sci.">
        <title>Complete genome sequence of Parvibaculum lavamentivorans type strain (DS-1(T)).</title>
        <authorList>
            <person name="Schleheck D."/>
            <person name="Weiss M."/>
            <person name="Pitluck S."/>
            <person name="Bruce D."/>
            <person name="Land M.L."/>
            <person name="Han S."/>
            <person name="Saunders E."/>
            <person name="Tapia R."/>
            <person name="Detter C."/>
            <person name="Brettin T."/>
            <person name="Han J."/>
            <person name="Woyke T."/>
            <person name="Goodwin L."/>
            <person name="Pennacchio L."/>
            <person name="Nolan M."/>
            <person name="Cook A.M."/>
            <person name="Kjelleberg S."/>
            <person name="Thomas T."/>
        </authorList>
    </citation>
    <scope>NUCLEOTIDE SEQUENCE [LARGE SCALE GENOMIC DNA]</scope>
    <source>
        <strain evidence="7">DS-1 / DSM 13023 / NCIMB 13966</strain>
    </source>
</reference>
<dbReference type="InterPro" id="IPR026590">
    <property type="entry name" value="Ssirtuin_cat_dom"/>
</dbReference>
<protein>
    <recommendedName>
        <fullName evidence="1">protein acetyllysine N-acetyltransferase</fullName>
        <ecNumber evidence="1">2.3.1.286</ecNumber>
    </recommendedName>
</protein>
<dbReference type="InterPro" id="IPR003000">
    <property type="entry name" value="Sirtuin"/>
</dbReference>
<feature type="active site" description="Proton acceptor" evidence="4">
    <location>
        <position position="136"/>
    </location>
</feature>
<dbReference type="SUPFAM" id="SSF52467">
    <property type="entry name" value="DHS-like NAD/FAD-binding domain"/>
    <property type="match status" value="1"/>
</dbReference>
<dbReference type="Gene3D" id="2.20.28.200">
    <property type="match status" value="1"/>
</dbReference>
<dbReference type="InterPro" id="IPR029035">
    <property type="entry name" value="DHS-like_NAD/FAD-binding_dom"/>
</dbReference>
<feature type="binding site" evidence="4">
    <location>
        <position position="169"/>
    </location>
    <ligand>
        <name>Zn(2+)</name>
        <dbReference type="ChEBI" id="CHEBI:29105"/>
    </ligand>
</feature>
<feature type="binding site" evidence="4">
    <location>
        <position position="147"/>
    </location>
    <ligand>
        <name>Zn(2+)</name>
        <dbReference type="ChEBI" id="CHEBI:29105"/>
    </ligand>
</feature>
<dbReference type="InterPro" id="IPR050134">
    <property type="entry name" value="NAD-dep_sirtuin_deacylases"/>
</dbReference>